<keyword evidence="1" id="KW-0732">Signal</keyword>
<sequence length="142" mass="15038">MKVYFAIFASFCCVVVFLVQGLTALGGCSDDSICTDLCGYAGTGKCVNGTHCVCETCPQRSTAELSLAYAVKICTPEPFCQLKCPKSSFSLTTGKLYSGHICSSLTNPLDITCICFCMPTTLASLGTILRCPVVPNFTEVLG</sequence>
<feature type="chain" id="PRO_5013325157" evidence="1">
    <location>
        <begin position="25"/>
        <end position="142"/>
    </location>
</feature>
<feature type="signal peptide" evidence="1">
    <location>
        <begin position="1"/>
        <end position="24"/>
    </location>
</feature>
<dbReference type="PROSITE" id="PS51257">
    <property type="entry name" value="PROKAR_LIPOPROTEIN"/>
    <property type="match status" value="1"/>
</dbReference>
<dbReference type="OrthoDB" id="8271003at2759"/>
<comment type="caution">
    <text evidence="2">The sequence shown here is derived from an EMBL/GenBank/DDBJ whole genome shotgun (WGS) entry which is preliminary data.</text>
</comment>
<name>A0A226E620_FOLCA</name>
<evidence type="ECO:0000313" key="3">
    <source>
        <dbReference type="Proteomes" id="UP000198287"/>
    </source>
</evidence>
<reference evidence="2 3" key="1">
    <citation type="submission" date="2015-12" db="EMBL/GenBank/DDBJ databases">
        <title>The genome of Folsomia candida.</title>
        <authorList>
            <person name="Faddeeva A."/>
            <person name="Derks M.F."/>
            <person name="Anvar Y."/>
            <person name="Smit S."/>
            <person name="Van Straalen N."/>
            <person name="Roelofs D."/>
        </authorList>
    </citation>
    <scope>NUCLEOTIDE SEQUENCE [LARGE SCALE GENOMIC DNA]</scope>
    <source>
        <strain evidence="2 3">VU population</strain>
        <tissue evidence="2">Whole body</tissue>
    </source>
</reference>
<evidence type="ECO:0000256" key="1">
    <source>
        <dbReference type="SAM" id="SignalP"/>
    </source>
</evidence>
<dbReference type="AlphaFoldDB" id="A0A226E620"/>
<organism evidence="2 3">
    <name type="scientific">Folsomia candida</name>
    <name type="common">Springtail</name>
    <dbReference type="NCBI Taxonomy" id="158441"/>
    <lineage>
        <taxon>Eukaryota</taxon>
        <taxon>Metazoa</taxon>
        <taxon>Ecdysozoa</taxon>
        <taxon>Arthropoda</taxon>
        <taxon>Hexapoda</taxon>
        <taxon>Collembola</taxon>
        <taxon>Entomobryomorpha</taxon>
        <taxon>Isotomoidea</taxon>
        <taxon>Isotomidae</taxon>
        <taxon>Proisotominae</taxon>
        <taxon>Folsomia</taxon>
    </lineage>
</organism>
<dbReference type="EMBL" id="LNIX01000007">
    <property type="protein sequence ID" value="OXA52341.1"/>
    <property type="molecule type" value="Genomic_DNA"/>
</dbReference>
<protein>
    <submittedName>
        <fullName evidence="2">Uncharacterized protein</fullName>
    </submittedName>
</protein>
<gene>
    <name evidence="2" type="ORF">Fcan01_12972</name>
</gene>
<keyword evidence="3" id="KW-1185">Reference proteome</keyword>
<accession>A0A226E620</accession>
<proteinExistence type="predicted"/>
<evidence type="ECO:0000313" key="2">
    <source>
        <dbReference type="EMBL" id="OXA52341.1"/>
    </source>
</evidence>
<dbReference type="Proteomes" id="UP000198287">
    <property type="component" value="Unassembled WGS sequence"/>
</dbReference>